<evidence type="ECO:0000313" key="1">
    <source>
        <dbReference type="EMBL" id="GBM99897.1"/>
    </source>
</evidence>
<name>A0A4Y2KC95_ARAVE</name>
<evidence type="ECO:0000313" key="2">
    <source>
        <dbReference type="Proteomes" id="UP000499080"/>
    </source>
</evidence>
<sequence length="146" mass="16820">MPQVRHVRSIVRDIWHSRSAGDMLRRLLQNDVRGDDLFMLDAFRLYSFLPLRLECDPIFHGKYCSYAWVLSPLLFCENNLDSLCILTVASVQACFLSAAKAAESARHARLIEHVNELENGKELINIYTITVRIVEKHGKCLKVENF</sequence>
<dbReference type="EMBL" id="BGPR01004458">
    <property type="protein sequence ID" value="GBM99897.1"/>
    <property type="molecule type" value="Genomic_DNA"/>
</dbReference>
<protein>
    <submittedName>
        <fullName evidence="1">Uncharacterized protein</fullName>
    </submittedName>
</protein>
<reference evidence="1 2" key="1">
    <citation type="journal article" date="2019" name="Sci. Rep.">
        <title>Orb-weaving spider Araneus ventricosus genome elucidates the spidroin gene catalogue.</title>
        <authorList>
            <person name="Kono N."/>
            <person name="Nakamura H."/>
            <person name="Ohtoshi R."/>
            <person name="Moran D.A.P."/>
            <person name="Shinohara A."/>
            <person name="Yoshida Y."/>
            <person name="Fujiwara M."/>
            <person name="Mori M."/>
            <person name="Tomita M."/>
            <person name="Arakawa K."/>
        </authorList>
    </citation>
    <scope>NUCLEOTIDE SEQUENCE [LARGE SCALE GENOMIC DNA]</scope>
</reference>
<keyword evidence="2" id="KW-1185">Reference proteome</keyword>
<comment type="caution">
    <text evidence="1">The sequence shown here is derived from an EMBL/GenBank/DDBJ whole genome shotgun (WGS) entry which is preliminary data.</text>
</comment>
<dbReference type="Proteomes" id="UP000499080">
    <property type="component" value="Unassembled WGS sequence"/>
</dbReference>
<dbReference type="AlphaFoldDB" id="A0A4Y2KC95"/>
<accession>A0A4Y2KC95</accession>
<gene>
    <name evidence="1" type="ORF">AVEN_269230_1</name>
</gene>
<organism evidence="1 2">
    <name type="scientific">Araneus ventricosus</name>
    <name type="common">Orbweaver spider</name>
    <name type="synonym">Epeira ventricosa</name>
    <dbReference type="NCBI Taxonomy" id="182803"/>
    <lineage>
        <taxon>Eukaryota</taxon>
        <taxon>Metazoa</taxon>
        <taxon>Ecdysozoa</taxon>
        <taxon>Arthropoda</taxon>
        <taxon>Chelicerata</taxon>
        <taxon>Arachnida</taxon>
        <taxon>Araneae</taxon>
        <taxon>Araneomorphae</taxon>
        <taxon>Entelegynae</taxon>
        <taxon>Araneoidea</taxon>
        <taxon>Araneidae</taxon>
        <taxon>Araneus</taxon>
    </lineage>
</organism>
<proteinExistence type="predicted"/>